<protein>
    <submittedName>
        <fullName evidence="1">Uncharacterized protein</fullName>
    </submittedName>
</protein>
<evidence type="ECO:0000313" key="2">
    <source>
        <dbReference type="Proteomes" id="UP000324222"/>
    </source>
</evidence>
<accession>A0A5B7HMN9</accession>
<dbReference type="AlphaFoldDB" id="A0A5B7HMN9"/>
<proteinExistence type="predicted"/>
<dbReference type="Proteomes" id="UP000324222">
    <property type="component" value="Unassembled WGS sequence"/>
</dbReference>
<evidence type="ECO:0000313" key="1">
    <source>
        <dbReference type="EMBL" id="MPC71383.1"/>
    </source>
</evidence>
<sequence length="184" mass="21301">MKRKSKDDTFICRVPKYPASFFYEFENHGILYPEDTYNTLAYLDLFKAGIWHYPAQIDEHFVPTVRRLFVAMRSSTNVQVCDRKFQVSYLAIYAAGIEERCPVQLSTTSDPGEVLVQAHSLIDTKILGQRMHSLNARPTMLARKLALTEMIWYALHFPYVISSTTYVHASTKSPECRFAILKHR</sequence>
<comment type="caution">
    <text evidence="1">The sequence shown here is derived from an EMBL/GenBank/DDBJ whole genome shotgun (WGS) entry which is preliminary data.</text>
</comment>
<dbReference type="EMBL" id="VSRR010032784">
    <property type="protein sequence ID" value="MPC71383.1"/>
    <property type="molecule type" value="Genomic_DNA"/>
</dbReference>
<gene>
    <name evidence="1" type="ORF">E2C01_065660</name>
</gene>
<reference evidence="1 2" key="1">
    <citation type="submission" date="2019-05" db="EMBL/GenBank/DDBJ databases">
        <title>Another draft genome of Portunus trituberculatus and its Hox gene families provides insights of decapod evolution.</title>
        <authorList>
            <person name="Jeong J.-H."/>
            <person name="Song I."/>
            <person name="Kim S."/>
            <person name="Choi T."/>
            <person name="Kim D."/>
            <person name="Ryu S."/>
            <person name="Kim W."/>
        </authorList>
    </citation>
    <scope>NUCLEOTIDE SEQUENCE [LARGE SCALE GENOMIC DNA]</scope>
    <source>
        <tissue evidence="1">Muscle</tissue>
    </source>
</reference>
<keyword evidence="2" id="KW-1185">Reference proteome</keyword>
<organism evidence="1 2">
    <name type="scientific">Portunus trituberculatus</name>
    <name type="common">Swimming crab</name>
    <name type="synonym">Neptunus trituberculatus</name>
    <dbReference type="NCBI Taxonomy" id="210409"/>
    <lineage>
        <taxon>Eukaryota</taxon>
        <taxon>Metazoa</taxon>
        <taxon>Ecdysozoa</taxon>
        <taxon>Arthropoda</taxon>
        <taxon>Crustacea</taxon>
        <taxon>Multicrustacea</taxon>
        <taxon>Malacostraca</taxon>
        <taxon>Eumalacostraca</taxon>
        <taxon>Eucarida</taxon>
        <taxon>Decapoda</taxon>
        <taxon>Pleocyemata</taxon>
        <taxon>Brachyura</taxon>
        <taxon>Eubrachyura</taxon>
        <taxon>Portunoidea</taxon>
        <taxon>Portunidae</taxon>
        <taxon>Portuninae</taxon>
        <taxon>Portunus</taxon>
    </lineage>
</organism>
<name>A0A5B7HMN9_PORTR</name>